<comment type="similarity">
    <text evidence="2">Belongs to the EMC1 family.</text>
</comment>
<evidence type="ECO:0000256" key="2">
    <source>
        <dbReference type="ARBA" id="ARBA00007904"/>
    </source>
</evidence>
<evidence type="ECO:0000259" key="13">
    <source>
        <dbReference type="Pfam" id="PF07774"/>
    </source>
</evidence>
<feature type="domain" description="EMC1 first beta-propeller" evidence="14">
    <location>
        <begin position="25"/>
        <end position="440"/>
    </location>
</feature>
<protein>
    <recommendedName>
        <fullName evidence="4">ER membrane protein complex subunit 1</fullName>
    </recommendedName>
</protein>
<keyword evidence="10" id="KW-0325">Glycoprotein</keyword>
<dbReference type="GeneID" id="20077533"/>
<dbReference type="InterPro" id="IPR011678">
    <property type="entry name" value="EMC1_C"/>
</dbReference>
<dbReference type="Gene3D" id="2.130.10.10">
    <property type="entry name" value="YVTN repeat-like/Quinoprotein amine dehydrogenase"/>
    <property type="match status" value="2"/>
</dbReference>
<proteinExistence type="inferred from homology"/>
<dbReference type="RefSeq" id="XP_008861519.1">
    <property type="nucleotide sequence ID" value="XM_008863297.1"/>
</dbReference>
<dbReference type="GO" id="GO:0034975">
    <property type="term" value="P:protein folding in endoplasmic reticulum"/>
    <property type="evidence" value="ECO:0007669"/>
    <property type="project" value="TreeGrafter"/>
</dbReference>
<evidence type="ECO:0000256" key="4">
    <source>
        <dbReference type="ARBA" id="ARBA00020824"/>
    </source>
</evidence>
<dbReference type="PANTHER" id="PTHR21573">
    <property type="entry name" value="ER MEMBRANE PROTEIN COMPLEX SUBUNIT 1"/>
    <property type="match status" value="1"/>
</dbReference>
<evidence type="ECO:0000256" key="12">
    <source>
        <dbReference type="SAM" id="SignalP"/>
    </source>
</evidence>
<evidence type="ECO:0000259" key="14">
    <source>
        <dbReference type="Pfam" id="PF25293"/>
    </source>
</evidence>
<evidence type="ECO:0000256" key="10">
    <source>
        <dbReference type="ARBA" id="ARBA00023180"/>
    </source>
</evidence>
<keyword evidence="6 12" id="KW-0732">Signal</keyword>
<evidence type="ECO:0000256" key="8">
    <source>
        <dbReference type="ARBA" id="ARBA00022989"/>
    </source>
</evidence>
<evidence type="ECO:0000256" key="3">
    <source>
        <dbReference type="ARBA" id="ARBA00011276"/>
    </source>
</evidence>
<feature type="domain" description="ER membrane protein complex subunit 1 C-terminal" evidence="13">
    <location>
        <begin position="755"/>
        <end position="972"/>
    </location>
</feature>
<comment type="subcellular location">
    <subcellularLocation>
        <location evidence="1">Endoplasmic reticulum membrane</location>
        <topology evidence="1">Single-pass type I membrane protein</topology>
    </subcellularLocation>
</comment>
<dbReference type="SUPFAM" id="SSF50998">
    <property type="entry name" value="Quinoprotein alcohol dehydrogenase-like"/>
    <property type="match status" value="3"/>
</dbReference>
<evidence type="ECO:0000256" key="7">
    <source>
        <dbReference type="ARBA" id="ARBA00022824"/>
    </source>
</evidence>
<feature type="signal peptide" evidence="12">
    <location>
        <begin position="1"/>
        <end position="25"/>
    </location>
</feature>
<evidence type="ECO:0000256" key="11">
    <source>
        <dbReference type="SAM" id="Phobius"/>
    </source>
</evidence>
<dbReference type="InterPro" id="IPR026895">
    <property type="entry name" value="EMC1"/>
</dbReference>
<keyword evidence="5 11" id="KW-0812">Transmembrane</keyword>
<dbReference type="InterPro" id="IPR015943">
    <property type="entry name" value="WD40/YVTN_repeat-like_dom_sf"/>
</dbReference>
<dbReference type="AlphaFoldDB" id="A0A024UWQ1"/>
<evidence type="ECO:0000256" key="1">
    <source>
        <dbReference type="ARBA" id="ARBA00004115"/>
    </source>
</evidence>
<dbReference type="PANTHER" id="PTHR21573:SF0">
    <property type="entry name" value="ER MEMBRANE PROTEIN COMPLEX SUBUNIT 1"/>
    <property type="match status" value="1"/>
</dbReference>
<sequence>MGRVRGIVAAMLLVLLNASVRVLSALYEDQIGLFDWHREGLGELTHAVFPSKNSKDVKISKALYVASRANVLAKLDAKTSAVEWRHILPETSIDSLHFADAHASLLTLSTSIHNALRTGNATVARQWDAVNGRLLWETNLPASSSSLSSFAKVHEVRAENEVDENRFVVVRNQGVTVLGLKRGDVLSTVAFKSLLVSLVSSKVSSDRSKIYVFGTSAAQAPVVFQVVLKTGEVTALDVAPVAAIHRTEDNDEVVAVGVLADGSGLTLKSLDDFNKPASTVTSSSLPVPSGVLISSVDTSLSHALVVLLSNGKRVFLRIASDLSVQVVASLPSTGALVESVQAPGIVFHVAVDPSQKLVSITSHSRSSESSTFSISLDVGMYGGAVVRGFAGVAFKKKGTALSLIRLALVFADACVALVSNERPTEASNVINPGLAWIREEALAYVQQMYWVTPTFDSDAIDNDDQEIKSLKVIPSYVEELAIEGKKLVKFFASLSAMWSSQDTSKHASTFGFAKLLVLYTSTGKLYGLDSQTGAVVWSRFLGRNHQLLVTRDHPAFGAGAELLIVTPQSKQLLWLDAGDGSIVGTHDTLPSSSTKWVVLLPKLKHVELDATVPRRVVGVLDQDSNGVELIPAEENVSDLVRSFYVHRYNAADHAFQGFVLSSTSTVSPVWSIAIPANERIVARSAPPDHLAIDSAVTILGDDSLLLKYLNPHLFGIATLDDQGVLHVSLIDGVSGRVVHRVKHRDAAEPVHVVQSENWVVYSFWSTKSKRTELVSLTLVEGGVPATGLNPWQQPSWASEKSSFEPKLPVVLQKSFIYPASISALGVTVTNQGITPQYIVVAQTNGQLFKLARNFIDPRVPDGPPTPEQLNEGLLQYTPYVPVLANALNMITYNQTVVNIRRIVTAPALLESTSLTFAYGLDLFYVRLAPANAFDVLPSDFNFELLLLLCFAFIVGAYFTSVLADRKELHDAWK</sequence>
<accession>A0A024UWQ1</accession>
<keyword evidence="9 11" id="KW-0472">Membrane</keyword>
<organism evidence="15">
    <name type="scientific">Aphanomyces invadans</name>
    <dbReference type="NCBI Taxonomy" id="157072"/>
    <lineage>
        <taxon>Eukaryota</taxon>
        <taxon>Sar</taxon>
        <taxon>Stramenopiles</taxon>
        <taxon>Oomycota</taxon>
        <taxon>Saprolegniomycetes</taxon>
        <taxon>Saprolegniales</taxon>
        <taxon>Verrucalvaceae</taxon>
        <taxon>Aphanomyces</taxon>
    </lineage>
</organism>
<dbReference type="STRING" id="157072.A0A024UWQ1"/>
<dbReference type="OrthoDB" id="28092at2759"/>
<evidence type="ECO:0000313" key="15">
    <source>
        <dbReference type="EMBL" id="ETW10108.1"/>
    </source>
</evidence>
<dbReference type="EMBL" id="KI913952">
    <property type="protein sequence ID" value="ETW10108.1"/>
    <property type="molecule type" value="Genomic_DNA"/>
</dbReference>
<dbReference type="InterPro" id="IPR058545">
    <property type="entry name" value="Beta-prop_EMC1_1st"/>
</dbReference>
<dbReference type="eggNOG" id="KOG2103">
    <property type="taxonomic scope" value="Eukaryota"/>
</dbReference>
<dbReference type="GO" id="GO:0072546">
    <property type="term" value="C:EMC complex"/>
    <property type="evidence" value="ECO:0007669"/>
    <property type="project" value="InterPro"/>
</dbReference>
<dbReference type="InterPro" id="IPR011047">
    <property type="entry name" value="Quinoprotein_ADH-like_sf"/>
</dbReference>
<evidence type="ECO:0000256" key="5">
    <source>
        <dbReference type="ARBA" id="ARBA00022692"/>
    </source>
</evidence>
<name>A0A024UWQ1_9STRA</name>
<keyword evidence="8 11" id="KW-1133">Transmembrane helix</keyword>
<reference evidence="15" key="1">
    <citation type="submission" date="2013-12" db="EMBL/GenBank/DDBJ databases">
        <title>The Genome Sequence of Aphanomyces invadans NJM9701.</title>
        <authorList>
            <consortium name="The Broad Institute Genomics Platform"/>
            <person name="Russ C."/>
            <person name="Tyler B."/>
            <person name="van West P."/>
            <person name="Dieguez-Uribeondo J."/>
            <person name="Young S.K."/>
            <person name="Zeng Q."/>
            <person name="Gargeya S."/>
            <person name="Fitzgerald M."/>
            <person name="Abouelleil A."/>
            <person name="Alvarado L."/>
            <person name="Chapman S.B."/>
            <person name="Gainer-Dewar J."/>
            <person name="Goldberg J."/>
            <person name="Griggs A."/>
            <person name="Gujja S."/>
            <person name="Hansen M."/>
            <person name="Howarth C."/>
            <person name="Imamovic A."/>
            <person name="Ireland A."/>
            <person name="Larimer J."/>
            <person name="McCowan C."/>
            <person name="Murphy C."/>
            <person name="Pearson M."/>
            <person name="Poon T.W."/>
            <person name="Priest M."/>
            <person name="Roberts A."/>
            <person name="Saif S."/>
            <person name="Shea T."/>
            <person name="Sykes S."/>
            <person name="Wortman J."/>
            <person name="Nusbaum C."/>
            <person name="Birren B."/>
        </authorList>
    </citation>
    <scope>NUCLEOTIDE SEQUENCE [LARGE SCALE GENOMIC DNA]</scope>
    <source>
        <strain evidence="15">NJM9701</strain>
    </source>
</reference>
<dbReference type="Pfam" id="PF07774">
    <property type="entry name" value="EMC1_C"/>
    <property type="match status" value="1"/>
</dbReference>
<evidence type="ECO:0000256" key="9">
    <source>
        <dbReference type="ARBA" id="ARBA00023136"/>
    </source>
</evidence>
<keyword evidence="7" id="KW-0256">Endoplasmic reticulum</keyword>
<feature type="transmembrane region" description="Helical" evidence="11">
    <location>
        <begin position="944"/>
        <end position="963"/>
    </location>
</feature>
<dbReference type="VEuPathDB" id="FungiDB:H310_00483"/>
<evidence type="ECO:0000256" key="6">
    <source>
        <dbReference type="ARBA" id="ARBA00022729"/>
    </source>
</evidence>
<dbReference type="Pfam" id="PF25293">
    <property type="entry name" value="Beta-prop_EMC1_N"/>
    <property type="match status" value="1"/>
</dbReference>
<gene>
    <name evidence="15" type="ORF">H310_00483</name>
</gene>
<feature type="chain" id="PRO_5001535519" description="ER membrane protein complex subunit 1" evidence="12">
    <location>
        <begin position="26"/>
        <end position="973"/>
    </location>
</feature>
<comment type="subunit">
    <text evidence="3">Component of the ER membrane protein complex (EMC).</text>
</comment>